<accession>A0A397WM99</accession>
<dbReference type="InterPro" id="IPR011331">
    <property type="entry name" value="Ribosomal_eL37/eL43"/>
</dbReference>
<dbReference type="InterPro" id="IPR011332">
    <property type="entry name" value="Ribosomal_zn-bd"/>
</dbReference>
<comment type="subunit">
    <text evidence="4">Part of the 50S ribosomal subunit.</text>
</comment>
<evidence type="ECO:0000313" key="6">
    <source>
        <dbReference type="Proteomes" id="UP000266622"/>
    </source>
</evidence>
<evidence type="ECO:0000313" key="5">
    <source>
        <dbReference type="EMBL" id="RIB35205.1"/>
    </source>
</evidence>
<feature type="binding site" evidence="4">
    <location>
        <position position="39"/>
    </location>
    <ligand>
        <name>Zn(2+)</name>
        <dbReference type="ChEBI" id="CHEBI:29105"/>
    </ligand>
</feature>
<evidence type="ECO:0000256" key="4">
    <source>
        <dbReference type="HAMAP-Rule" id="MF_00327"/>
    </source>
</evidence>
<feature type="binding site" evidence="4">
    <location>
        <position position="42"/>
    </location>
    <ligand>
        <name>Zn(2+)</name>
        <dbReference type="ChEBI" id="CHEBI:29105"/>
    </ligand>
</feature>
<dbReference type="GO" id="GO:0003735">
    <property type="term" value="F:structural constituent of ribosome"/>
    <property type="evidence" value="ECO:0007669"/>
    <property type="project" value="InterPro"/>
</dbReference>
<keyword evidence="3 4" id="KW-0687">Ribonucleoprotein</keyword>
<evidence type="ECO:0000256" key="3">
    <source>
        <dbReference type="ARBA" id="ARBA00023274"/>
    </source>
</evidence>
<dbReference type="Pfam" id="PF01780">
    <property type="entry name" value="Ribosomal_L37ae"/>
    <property type="match status" value="1"/>
</dbReference>
<organism evidence="5 6">
    <name type="scientific">Candidatus Nanoclepta minutus</name>
    <dbReference type="NCBI Taxonomy" id="1940235"/>
    <lineage>
        <taxon>Archaea</taxon>
        <taxon>Nanobdellota</taxon>
        <taxon>Candidatus Nanoclepta</taxon>
    </lineage>
</organism>
<dbReference type="GO" id="GO:0008270">
    <property type="term" value="F:zinc ion binding"/>
    <property type="evidence" value="ECO:0007669"/>
    <property type="project" value="UniProtKB-UniRule"/>
</dbReference>
<evidence type="ECO:0000256" key="2">
    <source>
        <dbReference type="ARBA" id="ARBA00022980"/>
    </source>
</evidence>
<sequence>MSHTKLVRSAGRFGSRYGRGIRELVSEIESQYRNKRLVCPYCNYKAVKRIAFGIWYCEKCGKKFAGKAYSIK</sequence>
<keyword evidence="4" id="KW-0699">rRNA-binding</keyword>
<dbReference type="GO" id="GO:1990904">
    <property type="term" value="C:ribonucleoprotein complex"/>
    <property type="evidence" value="ECO:0007669"/>
    <property type="project" value="UniProtKB-KW"/>
</dbReference>
<comment type="similarity">
    <text evidence="4">Belongs to the eukaryotic ribosomal protein eL43 family. Putative zinc-binding subfamily.</text>
</comment>
<keyword evidence="2 4" id="KW-0689">Ribosomal protein</keyword>
<dbReference type="Gene3D" id="2.20.25.30">
    <property type="match status" value="1"/>
</dbReference>
<gene>
    <name evidence="4" type="primary">rpl37ae</name>
    <name evidence="5" type="ORF">BXU00_02655</name>
</gene>
<dbReference type="InterPro" id="IPR050522">
    <property type="entry name" value="Ribosomal_protein_eL43"/>
</dbReference>
<dbReference type="SUPFAM" id="SSF57829">
    <property type="entry name" value="Zn-binding ribosomal proteins"/>
    <property type="match status" value="1"/>
</dbReference>
<dbReference type="EMBL" id="MWMI01000004">
    <property type="protein sequence ID" value="RIB35205.1"/>
    <property type="molecule type" value="Genomic_DNA"/>
</dbReference>
<dbReference type="HAMAP" id="MF_00327">
    <property type="entry name" value="Ribosomal_eL43"/>
    <property type="match status" value="1"/>
</dbReference>
<keyword evidence="4" id="KW-0479">Metal-binding</keyword>
<dbReference type="Proteomes" id="UP000266622">
    <property type="component" value="Unassembled WGS sequence"/>
</dbReference>
<comment type="cofactor">
    <cofactor evidence="4">
        <name>Zn(2+)</name>
        <dbReference type="ChEBI" id="CHEBI:29105"/>
    </cofactor>
    <text evidence="4">Binds 1 zinc ion per subunit.</text>
</comment>
<feature type="zinc finger region" description="C4-type" evidence="4">
    <location>
        <begin position="39"/>
        <end position="60"/>
    </location>
</feature>
<keyword evidence="4" id="KW-0862">Zinc</keyword>
<dbReference type="GO" id="GO:0006412">
    <property type="term" value="P:translation"/>
    <property type="evidence" value="ECO:0007669"/>
    <property type="project" value="UniProtKB-UniRule"/>
</dbReference>
<keyword evidence="4" id="KW-0863">Zinc-finger</keyword>
<evidence type="ECO:0000256" key="1">
    <source>
        <dbReference type="ARBA" id="ARBA00022884"/>
    </source>
</evidence>
<dbReference type="AlphaFoldDB" id="A0A397WM99"/>
<proteinExistence type="inferred from homology"/>
<dbReference type="GO" id="GO:0070180">
    <property type="term" value="F:large ribosomal subunit rRNA binding"/>
    <property type="evidence" value="ECO:0007669"/>
    <property type="project" value="UniProtKB-UniRule"/>
</dbReference>
<dbReference type="InterPro" id="IPR002674">
    <property type="entry name" value="Ribosomal_eL43"/>
</dbReference>
<comment type="caution">
    <text evidence="5">The sequence shown here is derived from an EMBL/GenBank/DDBJ whole genome shotgun (WGS) entry which is preliminary data.</text>
</comment>
<feature type="binding site" evidence="4">
    <location>
        <position position="60"/>
    </location>
    <ligand>
        <name>Zn(2+)</name>
        <dbReference type="ChEBI" id="CHEBI:29105"/>
    </ligand>
</feature>
<name>A0A397WM99_9ARCH</name>
<protein>
    <recommendedName>
        <fullName evidence="4">Large ribosomal subunit protein eL43</fullName>
    </recommendedName>
</protein>
<feature type="binding site" evidence="4">
    <location>
        <position position="57"/>
    </location>
    <ligand>
        <name>Zn(2+)</name>
        <dbReference type="ChEBI" id="CHEBI:29105"/>
    </ligand>
</feature>
<keyword evidence="1 4" id="KW-0694">RNA-binding</keyword>
<reference evidence="5 6" key="1">
    <citation type="journal article" date="2018" name="Syst. Appl. Microbiol.">
        <title>A new symbiotic nanoarchaeote (Candidatus Nanoclepta minutus) and its host (Zestosphaera tikiterensis gen. nov., sp. nov.) from a New Zealand hot spring.</title>
        <authorList>
            <person name="St John E."/>
            <person name="Liu Y."/>
            <person name="Podar M."/>
            <person name="Stott M.B."/>
            <person name="Meneghin J."/>
            <person name="Chen Z."/>
            <person name="Lagutin K."/>
            <person name="Mitchell K."/>
            <person name="Reysenbach A.L."/>
        </authorList>
    </citation>
    <scope>NUCLEOTIDE SEQUENCE [LARGE SCALE GENOMIC DNA]</scope>
    <source>
        <strain evidence="5">NZ3</strain>
    </source>
</reference>
<dbReference type="PANTHER" id="PTHR48129:SF1">
    <property type="entry name" value="LARGE RIBOSOMAL SUBUNIT PROTEIN EL43"/>
    <property type="match status" value="1"/>
</dbReference>
<dbReference type="NCBIfam" id="NF003058">
    <property type="entry name" value="PRK03976.1"/>
    <property type="match status" value="1"/>
</dbReference>
<dbReference type="GO" id="GO:0005840">
    <property type="term" value="C:ribosome"/>
    <property type="evidence" value="ECO:0007669"/>
    <property type="project" value="UniProtKB-KW"/>
</dbReference>
<comment type="function">
    <text evidence="4">Binds to the 23S rRNA.</text>
</comment>
<dbReference type="PANTHER" id="PTHR48129">
    <property type="entry name" value="60S RIBOSOMAL PROTEIN L37A"/>
    <property type="match status" value="1"/>
</dbReference>